<proteinExistence type="predicted"/>
<dbReference type="PANTHER" id="PTHR47020">
    <property type="entry name" value="HILLARIN"/>
    <property type="match status" value="1"/>
</dbReference>
<sequence length="228" mass="25979">MTDQVAHSEKEPVLADDFLGAQPKFKELGLSTDSHDKPNIRAPDNHFDIKLAISKPLHIAHELTRCKTGGDVSQYVLRQYPRDGYISFSIQCPEPGYYKLQIFACPPDSKQLMAVYNYVINCTMALKKSYPFPKQFSQWKEGCLLTSPLVLHKDSNLAHVDWRVKVPHAKKVAVIVNGEFFHLEEKGRRGWVGQFNFEQFKGKEALVALSGNFTDDETSYTSILEYHI</sequence>
<evidence type="ECO:0000313" key="2">
    <source>
        <dbReference type="EMBL" id="KAJ8317515.1"/>
    </source>
</evidence>
<dbReference type="EMBL" id="JARBDR010000246">
    <property type="protein sequence ID" value="KAJ8317515.1"/>
    <property type="molecule type" value="Genomic_DNA"/>
</dbReference>
<reference evidence="2 3" key="1">
    <citation type="submission" date="2022-12" db="EMBL/GenBank/DDBJ databases">
        <title>Chromosome-level genome of Tegillarca granosa.</title>
        <authorList>
            <person name="Kim J."/>
        </authorList>
    </citation>
    <scope>NUCLEOTIDE SEQUENCE [LARGE SCALE GENOMIC DNA]</scope>
    <source>
        <strain evidence="2">Teg-2019</strain>
        <tissue evidence="2">Adductor muscle</tissue>
    </source>
</reference>
<accession>A0ABQ9FMN0</accession>
<name>A0ABQ9FMN0_TEGGR</name>
<keyword evidence="3" id="KW-1185">Reference proteome</keyword>
<protein>
    <recommendedName>
        <fullName evidence="1">KY-like immunoglobulin-like domain-containing protein</fullName>
    </recommendedName>
</protein>
<feature type="domain" description="KY-like immunoglobulin-like" evidence="1">
    <location>
        <begin position="19"/>
        <end position="133"/>
    </location>
</feature>
<dbReference type="PANTHER" id="PTHR47020:SF1">
    <property type="entry name" value="HILLARIN"/>
    <property type="match status" value="1"/>
</dbReference>
<evidence type="ECO:0000313" key="3">
    <source>
        <dbReference type="Proteomes" id="UP001217089"/>
    </source>
</evidence>
<gene>
    <name evidence="2" type="ORF">KUTeg_005419</name>
</gene>
<dbReference type="Pfam" id="PF23265">
    <property type="entry name" value="Ig-like_KY"/>
    <property type="match status" value="1"/>
</dbReference>
<dbReference type="Proteomes" id="UP001217089">
    <property type="component" value="Unassembled WGS sequence"/>
</dbReference>
<comment type="caution">
    <text evidence="2">The sequence shown here is derived from an EMBL/GenBank/DDBJ whole genome shotgun (WGS) entry which is preliminary data.</text>
</comment>
<dbReference type="InterPro" id="IPR053041">
    <property type="entry name" value="Transglut-like_Superfamily_Mod"/>
</dbReference>
<organism evidence="2 3">
    <name type="scientific">Tegillarca granosa</name>
    <name type="common">Malaysian cockle</name>
    <name type="synonym">Anadara granosa</name>
    <dbReference type="NCBI Taxonomy" id="220873"/>
    <lineage>
        <taxon>Eukaryota</taxon>
        <taxon>Metazoa</taxon>
        <taxon>Spiralia</taxon>
        <taxon>Lophotrochozoa</taxon>
        <taxon>Mollusca</taxon>
        <taxon>Bivalvia</taxon>
        <taxon>Autobranchia</taxon>
        <taxon>Pteriomorphia</taxon>
        <taxon>Arcoida</taxon>
        <taxon>Arcoidea</taxon>
        <taxon>Arcidae</taxon>
        <taxon>Tegillarca</taxon>
    </lineage>
</organism>
<evidence type="ECO:0000259" key="1">
    <source>
        <dbReference type="Pfam" id="PF23265"/>
    </source>
</evidence>
<dbReference type="InterPro" id="IPR056564">
    <property type="entry name" value="Ig-like_KY"/>
</dbReference>